<gene>
    <name evidence="12" type="ORF">U9M48_010227</name>
</gene>
<dbReference type="PROSITE" id="PS50157">
    <property type="entry name" value="ZINC_FINGER_C2H2_2"/>
    <property type="match status" value="1"/>
</dbReference>
<evidence type="ECO:0000256" key="2">
    <source>
        <dbReference type="ARBA" id="ARBA00022723"/>
    </source>
</evidence>
<reference evidence="12 13" key="1">
    <citation type="submission" date="2024-02" db="EMBL/GenBank/DDBJ databases">
        <title>High-quality chromosome-scale genome assembly of Pensacola bahiagrass (Paspalum notatum Flugge var. saurae).</title>
        <authorList>
            <person name="Vega J.M."/>
            <person name="Podio M."/>
            <person name="Orjuela J."/>
            <person name="Siena L.A."/>
            <person name="Pessino S.C."/>
            <person name="Combes M.C."/>
            <person name="Mariac C."/>
            <person name="Albertini E."/>
            <person name="Pupilli F."/>
            <person name="Ortiz J.P.A."/>
            <person name="Leblanc O."/>
        </authorList>
    </citation>
    <scope>NUCLEOTIDE SEQUENCE [LARGE SCALE GENOMIC DNA]</scope>
    <source>
        <strain evidence="12">R1</strain>
        <tissue evidence="12">Leaf</tissue>
    </source>
</reference>
<evidence type="ECO:0000256" key="9">
    <source>
        <dbReference type="PROSITE-ProRule" id="PRU00042"/>
    </source>
</evidence>
<keyword evidence="2" id="KW-0479">Metal-binding</keyword>
<proteinExistence type="predicted"/>
<dbReference type="Proteomes" id="UP001341281">
    <property type="component" value="Chromosome 02"/>
</dbReference>
<evidence type="ECO:0000259" key="11">
    <source>
        <dbReference type="PROSITE" id="PS50157"/>
    </source>
</evidence>
<name>A0AAQ3SUN1_PASNO</name>
<dbReference type="PANTHER" id="PTHR26374">
    <property type="entry name" value="ZINC FINGER PROTEIN ZAT5"/>
    <property type="match status" value="1"/>
</dbReference>
<keyword evidence="13" id="KW-1185">Reference proteome</keyword>
<evidence type="ECO:0000256" key="5">
    <source>
        <dbReference type="ARBA" id="ARBA00022833"/>
    </source>
</evidence>
<evidence type="ECO:0000256" key="3">
    <source>
        <dbReference type="ARBA" id="ARBA00022737"/>
    </source>
</evidence>
<sequence>MLIEEDYYYHSSDSDDEDDVDRYVFLARQPAPAGTHAEDDLDVNSANDDDDGDGADDADATVGGEESEGGVAGKKKKKKKRPPPEISDDAPPPPKKARRLELIVTSPEAQTPPSGSESSDSAAASPRGARAGEAWSKGSHEKAHEHRAQREEGEAKKKRGACGKRTSGQSCEVDGDREPPRAVRATAKTGTPGRFLCHLCERCFESHQALGGHVLGHRKKAKIAVAMAGAASPDVEDACGIGKSKEETAAAAVAVAVAVGKEDAMADKKAAVAARRGKANGKGGSDGEKTFEDVAEHGDEDVDRGGHRMVHGGKGNDGIDEPVFAGSQDANANGGFGNKRSPIAVSSHGFASGNSRGDRTMDIGAASPNQKVVVGTETDHEGANGNSNVCRTLYKCKVCDTECLTGRALGGHMRKHRKPPPPPPPILVTEEDCQIPLAQLLTSLQREDEVPGQAE</sequence>
<dbReference type="EMBL" id="CP144746">
    <property type="protein sequence ID" value="WVZ60174.1"/>
    <property type="molecule type" value="Genomic_DNA"/>
</dbReference>
<keyword evidence="6" id="KW-0805">Transcription regulation</keyword>
<evidence type="ECO:0000256" key="4">
    <source>
        <dbReference type="ARBA" id="ARBA00022771"/>
    </source>
</evidence>
<dbReference type="InterPro" id="IPR036236">
    <property type="entry name" value="Znf_C2H2_sf"/>
</dbReference>
<evidence type="ECO:0000313" key="13">
    <source>
        <dbReference type="Proteomes" id="UP001341281"/>
    </source>
</evidence>
<accession>A0AAQ3SUN1</accession>
<dbReference type="GO" id="GO:0005634">
    <property type="term" value="C:nucleus"/>
    <property type="evidence" value="ECO:0007669"/>
    <property type="project" value="UniProtKB-SubCell"/>
</dbReference>
<dbReference type="SUPFAM" id="SSF57667">
    <property type="entry name" value="beta-beta-alpha zinc fingers"/>
    <property type="match status" value="1"/>
</dbReference>
<feature type="compositionally biased region" description="Acidic residues" evidence="10">
    <location>
        <begin position="39"/>
        <end position="59"/>
    </location>
</feature>
<dbReference type="AlphaFoldDB" id="A0AAQ3SUN1"/>
<evidence type="ECO:0000256" key="1">
    <source>
        <dbReference type="ARBA" id="ARBA00004123"/>
    </source>
</evidence>
<feature type="region of interest" description="Disordered" evidence="10">
    <location>
        <begin position="26"/>
        <end position="181"/>
    </location>
</feature>
<evidence type="ECO:0000256" key="7">
    <source>
        <dbReference type="ARBA" id="ARBA00023163"/>
    </source>
</evidence>
<dbReference type="Pfam" id="PF13912">
    <property type="entry name" value="zf-C2H2_6"/>
    <property type="match status" value="2"/>
</dbReference>
<dbReference type="SMART" id="SM00355">
    <property type="entry name" value="ZnF_C2H2"/>
    <property type="match status" value="2"/>
</dbReference>
<feature type="region of interest" description="Disordered" evidence="10">
    <location>
        <begin position="1"/>
        <end position="20"/>
    </location>
</feature>
<comment type="subcellular location">
    <subcellularLocation>
        <location evidence="1">Nucleus</location>
    </subcellularLocation>
</comment>
<evidence type="ECO:0000256" key="10">
    <source>
        <dbReference type="SAM" id="MobiDB-lite"/>
    </source>
</evidence>
<feature type="compositionally biased region" description="Low complexity" evidence="10">
    <location>
        <begin position="112"/>
        <end position="134"/>
    </location>
</feature>
<dbReference type="PANTHER" id="PTHR26374:SF399">
    <property type="entry name" value="OS03G0698300 PROTEIN"/>
    <property type="match status" value="1"/>
</dbReference>
<keyword evidence="3" id="KW-0677">Repeat</keyword>
<feature type="compositionally biased region" description="Basic and acidic residues" evidence="10">
    <location>
        <begin position="138"/>
        <end position="155"/>
    </location>
</feature>
<organism evidence="12 13">
    <name type="scientific">Paspalum notatum var. saurae</name>
    <dbReference type="NCBI Taxonomy" id="547442"/>
    <lineage>
        <taxon>Eukaryota</taxon>
        <taxon>Viridiplantae</taxon>
        <taxon>Streptophyta</taxon>
        <taxon>Embryophyta</taxon>
        <taxon>Tracheophyta</taxon>
        <taxon>Spermatophyta</taxon>
        <taxon>Magnoliopsida</taxon>
        <taxon>Liliopsida</taxon>
        <taxon>Poales</taxon>
        <taxon>Poaceae</taxon>
        <taxon>PACMAD clade</taxon>
        <taxon>Panicoideae</taxon>
        <taxon>Andropogonodae</taxon>
        <taxon>Paspaleae</taxon>
        <taxon>Paspalinae</taxon>
        <taxon>Paspalum</taxon>
    </lineage>
</organism>
<keyword evidence="7" id="KW-0804">Transcription</keyword>
<dbReference type="GO" id="GO:0008270">
    <property type="term" value="F:zinc ion binding"/>
    <property type="evidence" value="ECO:0007669"/>
    <property type="project" value="UniProtKB-KW"/>
</dbReference>
<evidence type="ECO:0000313" key="12">
    <source>
        <dbReference type="EMBL" id="WVZ60174.1"/>
    </source>
</evidence>
<dbReference type="InterPro" id="IPR013087">
    <property type="entry name" value="Znf_C2H2_type"/>
</dbReference>
<evidence type="ECO:0000256" key="8">
    <source>
        <dbReference type="ARBA" id="ARBA00023242"/>
    </source>
</evidence>
<evidence type="ECO:0000256" key="6">
    <source>
        <dbReference type="ARBA" id="ARBA00023015"/>
    </source>
</evidence>
<protein>
    <recommendedName>
        <fullName evidence="11">C2H2-type domain-containing protein</fullName>
    </recommendedName>
</protein>
<keyword evidence="5" id="KW-0862">Zinc</keyword>
<dbReference type="PROSITE" id="PS00028">
    <property type="entry name" value="ZINC_FINGER_C2H2_1"/>
    <property type="match status" value="2"/>
</dbReference>
<keyword evidence="8" id="KW-0539">Nucleus</keyword>
<feature type="domain" description="C2H2-type" evidence="11">
    <location>
        <begin position="394"/>
        <end position="421"/>
    </location>
</feature>
<keyword evidence="4 9" id="KW-0863">Zinc-finger</keyword>